<gene>
    <name evidence="1" type="ORF">J2S90_003033</name>
    <name evidence="2" type="ORF">J2S93_003304</name>
</gene>
<proteinExistence type="predicted"/>
<protein>
    <recommendedName>
        <fullName evidence="5">DUF4913 domain-containing protein</fullName>
    </recommendedName>
</protein>
<evidence type="ECO:0000313" key="3">
    <source>
        <dbReference type="Proteomes" id="UP001230951"/>
    </source>
</evidence>
<evidence type="ECO:0000313" key="2">
    <source>
        <dbReference type="EMBL" id="MDQ0181865.1"/>
    </source>
</evidence>
<accession>A0AAW8DJC2</accession>
<organism evidence="1 4">
    <name type="scientific">Arthrobacter bambusae</name>
    <dbReference type="NCBI Taxonomy" id="1338426"/>
    <lineage>
        <taxon>Bacteria</taxon>
        <taxon>Bacillati</taxon>
        <taxon>Actinomycetota</taxon>
        <taxon>Actinomycetes</taxon>
        <taxon>Micrococcales</taxon>
        <taxon>Micrococcaceae</taxon>
        <taxon>Arthrobacter</taxon>
    </lineage>
</organism>
<dbReference type="RefSeq" id="WP_306962390.1">
    <property type="nucleotide sequence ID" value="NZ_JAUSRG010000009.1"/>
</dbReference>
<dbReference type="AlphaFoldDB" id="A0AAW8DJC2"/>
<comment type="caution">
    <text evidence="1">The sequence shown here is derived from an EMBL/GenBank/DDBJ whole genome shotgun (WGS) entry which is preliminary data.</text>
</comment>
<dbReference type="Proteomes" id="UP001242995">
    <property type="component" value="Unassembled WGS sequence"/>
</dbReference>
<name>A0AAW8DJC2_9MICC</name>
<dbReference type="Proteomes" id="UP001230951">
    <property type="component" value="Unassembled WGS sequence"/>
</dbReference>
<keyword evidence="3" id="KW-1185">Reference proteome</keyword>
<dbReference type="EMBL" id="JAUSTF010000008">
    <property type="protein sequence ID" value="MDQ0181865.1"/>
    <property type="molecule type" value="Genomic_DNA"/>
</dbReference>
<evidence type="ECO:0008006" key="5">
    <source>
        <dbReference type="Google" id="ProtNLM"/>
    </source>
</evidence>
<dbReference type="EMBL" id="JAUSRG010000009">
    <property type="protein sequence ID" value="MDP9906062.1"/>
    <property type="molecule type" value="Genomic_DNA"/>
</dbReference>
<sequence>MRSHDDTDEFDVPSAASFGDDELTAQLFRSAFPIPAGPKNLTRRWREMTPEQSQDVWGSLFTWVTWLVATYQLTTSVVPDCWWRHSEIVAELYALQRAELASYTEDDPGFGPLAFHERLPHAVERLRMHTRTAGCVGLQVHKEPAPRVLANDDPAFTEWRKAAHQLVSEF</sequence>
<evidence type="ECO:0000313" key="1">
    <source>
        <dbReference type="EMBL" id="MDP9906062.1"/>
    </source>
</evidence>
<evidence type="ECO:0000313" key="4">
    <source>
        <dbReference type="Proteomes" id="UP001242995"/>
    </source>
</evidence>
<reference evidence="1 3" key="1">
    <citation type="submission" date="2023-07" db="EMBL/GenBank/DDBJ databases">
        <title>Sorghum-associated microbial communities from plants grown in Nebraska, USA.</title>
        <authorList>
            <person name="Schachtman D."/>
        </authorList>
    </citation>
    <scope>NUCLEOTIDE SEQUENCE</scope>
    <source>
        <strain evidence="1">DS1006</strain>
        <strain evidence="2 3">DS1016</strain>
    </source>
</reference>